<evidence type="ECO:0000313" key="4">
    <source>
        <dbReference type="EMBL" id="MBO2448370.1"/>
    </source>
</evidence>
<dbReference type="InterPro" id="IPR050267">
    <property type="entry name" value="Anti-sigma-factor_SerPK"/>
</dbReference>
<feature type="domain" description="Histidine kinase/HSP90-like ATPase" evidence="3">
    <location>
        <begin position="32"/>
        <end position="133"/>
    </location>
</feature>
<keyword evidence="4" id="KW-0547">Nucleotide-binding</keyword>
<organism evidence="4 5">
    <name type="scientific">Actinomadura barringtoniae</name>
    <dbReference type="NCBI Taxonomy" id="1427535"/>
    <lineage>
        <taxon>Bacteria</taxon>
        <taxon>Bacillati</taxon>
        <taxon>Actinomycetota</taxon>
        <taxon>Actinomycetes</taxon>
        <taxon>Streptosporangiales</taxon>
        <taxon>Thermomonosporaceae</taxon>
        <taxon>Actinomadura</taxon>
    </lineage>
</organism>
<dbReference type="CDD" id="cd16936">
    <property type="entry name" value="HATPase_RsbW-like"/>
    <property type="match status" value="1"/>
</dbReference>
<gene>
    <name evidence="4" type="ORF">J4573_14795</name>
</gene>
<dbReference type="Proteomes" id="UP000669179">
    <property type="component" value="Unassembled WGS sequence"/>
</dbReference>
<dbReference type="PANTHER" id="PTHR35526:SF3">
    <property type="entry name" value="ANTI-SIGMA-F FACTOR RSBW"/>
    <property type="match status" value="1"/>
</dbReference>
<dbReference type="InterPro" id="IPR003594">
    <property type="entry name" value="HATPase_dom"/>
</dbReference>
<keyword evidence="1" id="KW-0808">Transferase</keyword>
<proteinExistence type="predicted"/>
<feature type="region of interest" description="Disordered" evidence="2">
    <location>
        <begin position="142"/>
        <end position="174"/>
    </location>
</feature>
<comment type="caution">
    <text evidence="4">The sequence shown here is derived from an EMBL/GenBank/DDBJ whole genome shotgun (WGS) entry which is preliminary data.</text>
</comment>
<dbReference type="GO" id="GO:0005524">
    <property type="term" value="F:ATP binding"/>
    <property type="evidence" value="ECO:0007669"/>
    <property type="project" value="UniProtKB-KW"/>
</dbReference>
<evidence type="ECO:0000259" key="3">
    <source>
        <dbReference type="Pfam" id="PF13581"/>
    </source>
</evidence>
<accession>A0A939P9G1</accession>
<sequence length="174" mass="18768">MTLAAISGRDDLTYRLIVPADVMTIPVPRKLAEIALENWQLTHLKMAVATVVSELVTNACNEVPGTVIQTALGLEGGWLRLEVRDCSPVIPKVPTELRLDAIGGRGLWVASHLADKFGIDPHADGGKTIWAMWLQDPPGGRCFPSASQHPVSHPSGGKQVRRPVAPRASEEEAE</sequence>
<dbReference type="PANTHER" id="PTHR35526">
    <property type="entry name" value="ANTI-SIGMA-F FACTOR RSBW-RELATED"/>
    <property type="match status" value="1"/>
</dbReference>
<keyword evidence="1" id="KW-0723">Serine/threonine-protein kinase</keyword>
<keyword evidence="1" id="KW-0418">Kinase</keyword>
<keyword evidence="5" id="KW-1185">Reference proteome</keyword>
<dbReference type="AlphaFoldDB" id="A0A939P9G1"/>
<dbReference type="Pfam" id="PF13581">
    <property type="entry name" value="HATPase_c_2"/>
    <property type="match status" value="1"/>
</dbReference>
<name>A0A939P9G1_9ACTN</name>
<evidence type="ECO:0000256" key="1">
    <source>
        <dbReference type="ARBA" id="ARBA00022527"/>
    </source>
</evidence>
<dbReference type="EMBL" id="JAGEOJ010000005">
    <property type="protein sequence ID" value="MBO2448370.1"/>
    <property type="molecule type" value="Genomic_DNA"/>
</dbReference>
<dbReference type="GO" id="GO:0004674">
    <property type="term" value="F:protein serine/threonine kinase activity"/>
    <property type="evidence" value="ECO:0007669"/>
    <property type="project" value="UniProtKB-KW"/>
</dbReference>
<keyword evidence="4" id="KW-0067">ATP-binding</keyword>
<dbReference type="InterPro" id="IPR036890">
    <property type="entry name" value="HATPase_C_sf"/>
</dbReference>
<protein>
    <submittedName>
        <fullName evidence="4">ATP-binding protein</fullName>
    </submittedName>
</protein>
<evidence type="ECO:0000313" key="5">
    <source>
        <dbReference type="Proteomes" id="UP000669179"/>
    </source>
</evidence>
<evidence type="ECO:0000256" key="2">
    <source>
        <dbReference type="SAM" id="MobiDB-lite"/>
    </source>
</evidence>
<dbReference type="SUPFAM" id="SSF55874">
    <property type="entry name" value="ATPase domain of HSP90 chaperone/DNA topoisomerase II/histidine kinase"/>
    <property type="match status" value="1"/>
</dbReference>
<dbReference type="Gene3D" id="3.30.565.10">
    <property type="entry name" value="Histidine kinase-like ATPase, C-terminal domain"/>
    <property type="match status" value="1"/>
</dbReference>
<reference evidence="4" key="1">
    <citation type="submission" date="2021-03" db="EMBL/GenBank/DDBJ databases">
        <authorList>
            <person name="Kanchanasin P."/>
            <person name="Saeng-In P."/>
            <person name="Phongsopitanun W."/>
            <person name="Yuki M."/>
            <person name="Kudo T."/>
            <person name="Ohkuma M."/>
            <person name="Tanasupawat S."/>
        </authorList>
    </citation>
    <scope>NUCLEOTIDE SEQUENCE</scope>
    <source>
        <strain evidence="4">GKU 128</strain>
    </source>
</reference>
<dbReference type="RefSeq" id="WP_208256006.1">
    <property type="nucleotide sequence ID" value="NZ_JAGEOJ010000005.1"/>
</dbReference>